<feature type="non-terminal residue" evidence="2">
    <location>
        <position position="1"/>
    </location>
</feature>
<dbReference type="EMBL" id="CAJVPZ010046296">
    <property type="protein sequence ID" value="CAG8770731.1"/>
    <property type="molecule type" value="Genomic_DNA"/>
</dbReference>
<comment type="caution">
    <text evidence="2">The sequence shown here is derived from an EMBL/GenBank/DDBJ whole genome shotgun (WGS) entry which is preliminary data.</text>
</comment>
<feature type="compositionally biased region" description="Basic and acidic residues" evidence="1">
    <location>
        <begin position="1"/>
        <end position="11"/>
    </location>
</feature>
<reference evidence="2" key="1">
    <citation type="submission" date="2021-06" db="EMBL/GenBank/DDBJ databases">
        <authorList>
            <person name="Kallberg Y."/>
            <person name="Tangrot J."/>
            <person name="Rosling A."/>
        </authorList>
    </citation>
    <scope>NUCLEOTIDE SEQUENCE</scope>
    <source>
        <strain evidence="2">IN212</strain>
    </source>
</reference>
<feature type="region of interest" description="Disordered" evidence="1">
    <location>
        <begin position="1"/>
        <end position="26"/>
    </location>
</feature>
<feature type="non-terminal residue" evidence="2">
    <location>
        <position position="115"/>
    </location>
</feature>
<dbReference type="Proteomes" id="UP000789396">
    <property type="component" value="Unassembled WGS sequence"/>
</dbReference>
<keyword evidence="3" id="KW-1185">Reference proteome</keyword>
<accession>A0A9N9NXV5</accession>
<sequence length="115" mass="13745">VDSETNAKEQQIENQIEEIMDDEEDDFREFYSRDDDLREDDLREDDLMYADLRKDDLIENDLGEDNNYAEAPDNENDFERHNFPQETFTMLYNSSDEFEAAKWVVNHPEVLKLAI</sequence>
<evidence type="ECO:0000313" key="3">
    <source>
        <dbReference type="Proteomes" id="UP000789396"/>
    </source>
</evidence>
<dbReference type="AlphaFoldDB" id="A0A9N9NXV5"/>
<gene>
    <name evidence="2" type="ORF">RFULGI_LOCUS15039</name>
</gene>
<protein>
    <submittedName>
        <fullName evidence="2">5072_t:CDS:1</fullName>
    </submittedName>
</protein>
<organism evidence="2 3">
    <name type="scientific">Racocetra fulgida</name>
    <dbReference type="NCBI Taxonomy" id="60492"/>
    <lineage>
        <taxon>Eukaryota</taxon>
        <taxon>Fungi</taxon>
        <taxon>Fungi incertae sedis</taxon>
        <taxon>Mucoromycota</taxon>
        <taxon>Glomeromycotina</taxon>
        <taxon>Glomeromycetes</taxon>
        <taxon>Diversisporales</taxon>
        <taxon>Gigasporaceae</taxon>
        <taxon>Racocetra</taxon>
    </lineage>
</organism>
<evidence type="ECO:0000313" key="2">
    <source>
        <dbReference type="EMBL" id="CAG8770731.1"/>
    </source>
</evidence>
<name>A0A9N9NXV5_9GLOM</name>
<feature type="compositionally biased region" description="Acidic residues" evidence="1">
    <location>
        <begin position="15"/>
        <end position="26"/>
    </location>
</feature>
<proteinExistence type="predicted"/>
<evidence type="ECO:0000256" key="1">
    <source>
        <dbReference type="SAM" id="MobiDB-lite"/>
    </source>
</evidence>